<feature type="compositionally biased region" description="Low complexity" evidence="6">
    <location>
        <begin position="309"/>
        <end position="318"/>
    </location>
</feature>
<organism evidence="9 10">
    <name type="scientific">Pseudomassariella vexata</name>
    <dbReference type="NCBI Taxonomy" id="1141098"/>
    <lineage>
        <taxon>Eukaryota</taxon>
        <taxon>Fungi</taxon>
        <taxon>Dikarya</taxon>
        <taxon>Ascomycota</taxon>
        <taxon>Pezizomycotina</taxon>
        <taxon>Sordariomycetes</taxon>
        <taxon>Xylariomycetidae</taxon>
        <taxon>Amphisphaeriales</taxon>
        <taxon>Pseudomassariaceae</taxon>
        <taxon>Pseudomassariella</taxon>
    </lineage>
</organism>
<comment type="similarity">
    <text evidence="5">Belongs to the SAT4 family.</text>
</comment>
<evidence type="ECO:0000256" key="2">
    <source>
        <dbReference type="ARBA" id="ARBA00022692"/>
    </source>
</evidence>
<feature type="transmembrane region" description="Helical" evidence="7">
    <location>
        <begin position="194"/>
        <end position="216"/>
    </location>
</feature>
<comment type="caution">
    <text evidence="9">The sequence shown here is derived from an EMBL/GenBank/DDBJ whole genome shotgun (WGS) entry which is preliminary data.</text>
</comment>
<feature type="region of interest" description="Disordered" evidence="6">
    <location>
        <begin position="382"/>
        <end position="408"/>
    </location>
</feature>
<sequence>MMVNASTSPPTLRNPVGLGIQVVGAVMLVILTAVVAMRLWGRYRYKAPDKSTKATFREPRFWMLVSDGTIILSYISAVALTAVQMNAVQWGQGLHVRQLSIVQIHAVLKMFFIYQVLYKFCSAIAKMATVFLFLAISTPHKPNFNLVCKAFATYMGLYCLACSLVAVFQCGTKLESNWNKTVDQSHCFYLPPFWYAHAIINVSATLAMAILPWWLFAHISYKRKYAIATVMTVLALAETGLGAVRLWSLYRAAKSPSDLTYSTSTGQIVSQLEVDFATIASCIPTVLKIGEEAWNTFCVRVLGRTPDFSTSRTGSKTTGTHETHASELQSIDRGPRPTGPYASFDRDDESTDSQDVIVKRSSRAIKVTKEVEVAIEYGFAETRFSRQDEQEDGLEGGKSSYYVNSTSQ</sequence>
<feature type="transmembrane region" description="Helical" evidence="7">
    <location>
        <begin position="146"/>
        <end position="168"/>
    </location>
</feature>
<dbReference type="EMBL" id="MCFJ01000008">
    <property type="protein sequence ID" value="ORY63467.1"/>
    <property type="molecule type" value="Genomic_DNA"/>
</dbReference>
<dbReference type="InterPro" id="IPR049326">
    <property type="entry name" value="Rhodopsin_dom_fungi"/>
</dbReference>
<dbReference type="GO" id="GO:0016020">
    <property type="term" value="C:membrane"/>
    <property type="evidence" value="ECO:0007669"/>
    <property type="project" value="UniProtKB-SubCell"/>
</dbReference>
<keyword evidence="2 7" id="KW-0812">Transmembrane</keyword>
<dbReference type="InterPro" id="IPR052337">
    <property type="entry name" value="SAT4-like"/>
</dbReference>
<feature type="transmembrane region" description="Helical" evidence="7">
    <location>
        <begin position="61"/>
        <end position="83"/>
    </location>
</feature>
<proteinExistence type="inferred from homology"/>
<evidence type="ECO:0000313" key="10">
    <source>
        <dbReference type="Proteomes" id="UP000193689"/>
    </source>
</evidence>
<feature type="region of interest" description="Disordered" evidence="6">
    <location>
        <begin position="308"/>
        <end position="355"/>
    </location>
</feature>
<evidence type="ECO:0000256" key="1">
    <source>
        <dbReference type="ARBA" id="ARBA00004141"/>
    </source>
</evidence>
<keyword evidence="3 7" id="KW-1133">Transmembrane helix</keyword>
<keyword evidence="4 7" id="KW-0472">Membrane</keyword>
<evidence type="ECO:0000313" key="9">
    <source>
        <dbReference type="EMBL" id="ORY63467.1"/>
    </source>
</evidence>
<dbReference type="InParanoid" id="A0A1Y2DW35"/>
<feature type="transmembrane region" description="Helical" evidence="7">
    <location>
        <begin position="20"/>
        <end position="40"/>
    </location>
</feature>
<feature type="domain" description="Rhodopsin" evidence="8">
    <location>
        <begin position="65"/>
        <end position="287"/>
    </location>
</feature>
<reference evidence="9 10" key="1">
    <citation type="submission" date="2016-07" db="EMBL/GenBank/DDBJ databases">
        <title>Pervasive Adenine N6-methylation of Active Genes in Fungi.</title>
        <authorList>
            <consortium name="DOE Joint Genome Institute"/>
            <person name="Mondo S.J."/>
            <person name="Dannebaum R.O."/>
            <person name="Kuo R.C."/>
            <person name="Labutti K."/>
            <person name="Haridas S."/>
            <person name="Kuo A."/>
            <person name="Salamov A."/>
            <person name="Ahrendt S.R."/>
            <person name="Lipzen A."/>
            <person name="Sullivan W."/>
            <person name="Andreopoulos W.B."/>
            <person name="Clum A."/>
            <person name="Lindquist E."/>
            <person name="Daum C."/>
            <person name="Ramamoorthy G.K."/>
            <person name="Gryganskyi A."/>
            <person name="Culley D."/>
            <person name="Magnuson J.K."/>
            <person name="James T.Y."/>
            <person name="O'Malley M.A."/>
            <person name="Stajich J.E."/>
            <person name="Spatafora J.W."/>
            <person name="Visel A."/>
            <person name="Grigoriev I.V."/>
        </authorList>
    </citation>
    <scope>NUCLEOTIDE SEQUENCE [LARGE SCALE GENOMIC DNA]</scope>
    <source>
        <strain evidence="9 10">CBS 129021</strain>
    </source>
</reference>
<dbReference type="PANTHER" id="PTHR33048">
    <property type="entry name" value="PTH11-LIKE INTEGRAL MEMBRANE PROTEIN (AFU_ORTHOLOGUE AFUA_5G11245)"/>
    <property type="match status" value="1"/>
</dbReference>
<dbReference type="OrthoDB" id="5239047at2759"/>
<keyword evidence="10" id="KW-1185">Reference proteome</keyword>
<dbReference type="RefSeq" id="XP_040715124.1">
    <property type="nucleotide sequence ID" value="XM_040854303.1"/>
</dbReference>
<name>A0A1Y2DW35_9PEZI</name>
<dbReference type="GeneID" id="63770515"/>
<feature type="transmembrane region" description="Helical" evidence="7">
    <location>
        <begin position="225"/>
        <end position="247"/>
    </location>
</feature>
<comment type="subcellular location">
    <subcellularLocation>
        <location evidence="1">Membrane</location>
        <topology evidence="1">Multi-pass membrane protein</topology>
    </subcellularLocation>
</comment>
<evidence type="ECO:0000256" key="6">
    <source>
        <dbReference type="SAM" id="MobiDB-lite"/>
    </source>
</evidence>
<evidence type="ECO:0000256" key="5">
    <source>
        <dbReference type="ARBA" id="ARBA00038359"/>
    </source>
</evidence>
<dbReference type="AlphaFoldDB" id="A0A1Y2DW35"/>
<dbReference type="PANTHER" id="PTHR33048:SF47">
    <property type="entry name" value="INTEGRAL MEMBRANE PROTEIN-RELATED"/>
    <property type="match status" value="1"/>
</dbReference>
<protein>
    <recommendedName>
        <fullName evidence="8">Rhodopsin domain-containing protein</fullName>
    </recommendedName>
</protein>
<gene>
    <name evidence="9" type="ORF">BCR38DRAFT_228838</name>
</gene>
<dbReference type="Pfam" id="PF20684">
    <property type="entry name" value="Fung_rhodopsin"/>
    <property type="match status" value="1"/>
</dbReference>
<dbReference type="Proteomes" id="UP000193689">
    <property type="component" value="Unassembled WGS sequence"/>
</dbReference>
<feature type="transmembrane region" description="Helical" evidence="7">
    <location>
        <begin position="112"/>
        <end position="134"/>
    </location>
</feature>
<evidence type="ECO:0000256" key="4">
    <source>
        <dbReference type="ARBA" id="ARBA00023136"/>
    </source>
</evidence>
<evidence type="ECO:0000259" key="8">
    <source>
        <dbReference type="Pfam" id="PF20684"/>
    </source>
</evidence>
<accession>A0A1Y2DW35</accession>
<evidence type="ECO:0000256" key="7">
    <source>
        <dbReference type="SAM" id="Phobius"/>
    </source>
</evidence>
<evidence type="ECO:0000256" key="3">
    <source>
        <dbReference type="ARBA" id="ARBA00022989"/>
    </source>
</evidence>